<feature type="region of interest" description="Disordered" evidence="1">
    <location>
        <begin position="106"/>
        <end position="128"/>
    </location>
</feature>
<protein>
    <submittedName>
        <fullName evidence="2">Uncharacterized protein</fullName>
    </submittedName>
</protein>
<dbReference type="AlphaFoldDB" id="A0A6G1IPX3"/>
<evidence type="ECO:0000313" key="3">
    <source>
        <dbReference type="Proteomes" id="UP000799291"/>
    </source>
</evidence>
<organism evidence="2 3">
    <name type="scientific">Lentithecium fluviatile CBS 122367</name>
    <dbReference type="NCBI Taxonomy" id="1168545"/>
    <lineage>
        <taxon>Eukaryota</taxon>
        <taxon>Fungi</taxon>
        <taxon>Dikarya</taxon>
        <taxon>Ascomycota</taxon>
        <taxon>Pezizomycotina</taxon>
        <taxon>Dothideomycetes</taxon>
        <taxon>Pleosporomycetidae</taxon>
        <taxon>Pleosporales</taxon>
        <taxon>Massarineae</taxon>
        <taxon>Lentitheciaceae</taxon>
        <taxon>Lentithecium</taxon>
    </lineage>
</organism>
<gene>
    <name evidence="2" type="ORF">K458DRAFT_393305</name>
</gene>
<evidence type="ECO:0000313" key="2">
    <source>
        <dbReference type="EMBL" id="KAF2680033.1"/>
    </source>
</evidence>
<sequence>MATPTELEEAQLILAYKKLIISQAHALYAPHYPPGAHFSIILQERHFGCSAWLIVYTTPGSYTRYEVLKGTHSFLSSDAKAVGELWRRVKDWKGFGDGKGLSEGMVIGGAGEKEGEGEGDESTIGKAV</sequence>
<keyword evidence="3" id="KW-1185">Reference proteome</keyword>
<evidence type="ECO:0000256" key="1">
    <source>
        <dbReference type="SAM" id="MobiDB-lite"/>
    </source>
</evidence>
<proteinExistence type="predicted"/>
<reference evidence="2" key="1">
    <citation type="journal article" date="2020" name="Stud. Mycol.">
        <title>101 Dothideomycetes genomes: a test case for predicting lifestyles and emergence of pathogens.</title>
        <authorList>
            <person name="Haridas S."/>
            <person name="Albert R."/>
            <person name="Binder M."/>
            <person name="Bloem J."/>
            <person name="Labutti K."/>
            <person name="Salamov A."/>
            <person name="Andreopoulos B."/>
            <person name="Baker S."/>
            <person name="Barry K."/>
            <person name="Bills G."/>
            <person name="Bluhm B."/>
            <person name="Cannon C."/>
            <person name="Castanera R."/>
            <person name="Culley D."/>
            <person name="Daum C."/>
            <person name="Ezra D."/>
            <person name="Gonzalez J."/>
            <person name="Henrissat B."/>
            <person name="Kuo A."/>
            <person name="Liang C."/>
            <person name="Lipzen A."/>
            <person name="Lutzoni F."/>
            <person name="Magnuson J."/>
            <person name="Mondo S."/>
            <person name="Nolan M."/>
            <person name="Ohm R."/>
            <person name="Pangilinan J."/>
            <person name="Park H.-J."/>
            <person name="Ramirez L."/>
            <person name="Alfaro M."/>
            <person name="Sun H."/>
            <person name="Tritt A."/>
            <person name="Yoshinaga Y."/>
            <person name="Zwiers L.-H."/>
            <person name="Turgeon B."/>
            <person name="Goodwin S."/>
            <person name="Spatafora J."/>
            <person name="Crous P."/>
            <person name="Grigoriev I."/>
        </authorList>
    </citation>
    <scope>NUCLEOTIDE SEQUENCE</scope>
    <source>
        <strain evidence="2">CBS 122367</strain>
    </source>
</reference>
<accession>A0A6G1IPX3</accession>
<dbReference type="EMBL" id="MU005599">
    <property type="protein sequence ID" value="KAF2680033.1"/>
    <property type="molecule type" value="Genomic_DNA"/>
</dbReference>
<name>A0A6G1IPX3_9PLEO</name>
<dbReference type="Proteomes" id="UP000799291">
    <property type="component" value="Unassembled WGS sequence"/>
</dbReference>